<evidence type="ECO:0000313" key="2">
    <source>
        <dbReference type="Proteomes" id="UP000325780"/>
    </source>
</evidence>
<proteinExistence type="predicted"/>
<reference evidence="1 2" key="1">
    <citation type="submission" date="2019-04" db="EMBL/GenBank/DDBJ databases">
        <title>Friends and foes A comparative genomics study of 23 Aspergillus species from section Flavi.</title>
        <authorList>
            <consortium name="DOE Joint Genome Institute"/>
            <person name="Kjaerbolling I."/>
            <person name="Vesth T."/>
            <person name="Frisvad J.C."/>
            <person name="Nybo J.L."/>
            <person name="Theobald S."/>
            <person name="Kildgaard S."/>
            <person name="Isbrandt T."/>
            <person name="Kuo A."/>
            <person name="Sato A."/>
            <person name="Lyhne E.K."/>
            <person name="Kogle M.E."/>
            <person name="Wiebenga A."/>
            <person name="Kun R.S."/>
            <person name="Lubbers R.J."/>
            <person name="Makela M.R."/>
            <person name="Barry K."/>
            <person name="Chovatia M."/>
            <person name="Clum A."/>
            <person name="Daum C."/>
            <person name="Haridas S."/>
            <person name="He G."/>
            <person name="LaButti K."/>
            <person name="Lipzen A."/>
            <person name="Mondo S."/>
            <person name="Riley R."/>
            <person name="Salamov A."/>
            <person name="Simmons B.A."/>
            <person name="Magnuson J.K."/>
            <person name="Henrissat B."/>
            <person name="Mortensen U.H."/>
            <person name="Larsen T.O."/>
            <person name="Devries R.P."/>
            <person name="Grigoriev I.V."/>
            <person name="Machida M."/>
            <person name="Baker S.E."/>
            <person name="Andersen M.R."/>
        </authorList>
    </citation>
    <scope>NUCLEOTIDE SEQUENCE [LARGE SCALE GENOMIC DNA]</scope>
    <source>
        <strain evidence="1 2">IBT 18842</strain>
    </source>
</reference>
<name>A0A5N6U0G3_ASPAV</name>
<accession>A0A5N6U0G3</accession>
<protein>
    <submittedName>
        <fullName evidence="1">Uncharacterized protein</fullName>
    </submittedName>
</protein>
<keyword evidence="2" id="KW-1185">Reference proteome</keyword>
<evidence type="ECO:0000313" key="1">
    <source>
        <dbReference type="EMBL" id="KAE8152075.1"/>
    </source>
</evidence>
<sequence>MSSTETDLPSMFKTVLTTTREDLNALKFDSAPFTEIVGASTRKIMEDAKSYLNSVDISRVQPVIETLQTPKGVNLKDQCYTAKCLLHRLTAVQLIVLRLNALQNGWTVRPPPSTIQELWYFGYLRVHVEEEASNLFNWSKDVIKPFEPETRTAK</sequence>
<gene>
    <name evidence="1" type="ORF">BDV25DRAFT_138239</name>
</gene>
<dbReference type="EMBL" id="ML742059">
    <property type="protein sequence ID" value="KAE8152075.1"/>
    <property type="molecule type" value="Genomic_DNA"/>
</dbReference>
<dbReference type="AlphaFoldDB" id="A0A5N6U0G3"/>
<dbReference type="Proteomes" id="UP000325780">
    <property type="component" value="Unassembled WGS sequence"/>
</dbReference>
<organism evidence="1 2">
    <name type="scientific">Aspergillus avenaceus</name>
    <dbReference type="NCBI Taxonomy" id="36643"/>
    <lineage>
        <taxon>Eukaryota</taxon>
        <taxon>Fungi</taxon>
        <taxon>Dikarya</taxon>
        <taxon>Ascomycota</taxon>
        <taxon>Pezizomycotina</taxon>
        <taxon>Eurotiomycetes</taxon>
        <taxon>Eurotiomycetidae</taxon>
        <taxon>Eurotiales</taxon>
        <taxon>Aspergillaceae</taxon>
        <taxon>Aspergillus</taxon>
        <taxon>Aspergillus subgen. Circumdati</taxon>
    </lineage>
</organism>